<dbReference type="STRING" id="60175.A0A1V6YPH4"/>
<evidence type="ECO:0000259" key="1">
    <source>
        <dbReference type="Pfam" id="PF01636"/>
    </source>
</evidence>
<dbReference type="Proteomes" id="UP000191691">
    <property type="component" value="Unassembled WGS sequence"/>
</dbReference>
<dbReference type="SUPFAM" id="SSF56112">
    <property type="entry name" value="Protein kinase-like (PK-like)"/>
    <property type="match status" value="1"/>
</dbReference>
<sequence>MLTPSVREAMFQRYENDLRQLLAALPSRFHPVIQQYIDSLPAVFSLPMVLVHKDFGVNNFMVDADDNHHLVGVIDWAEAEIGPFGTNLHPLQQFMSKYGLRVGWVHHANYETLDRIFWNALSTSAGLDPESIQTIKEARIVGLLRSHGFTSRLANNPEPEPIRDNKSEAYKMLGLDGLLISPATKLVD</sequence>
<feature type="domain" description="Aminoglycoside phosphotransferase" evidence="1">
    <location>
        <begin position="11"/>
        <end position="85"/>
    </location>
</feature>
<keyword evidence="3" id="KW-1185">Reference proteome</keyword>
<dbReference type="Gene3D" id="3.90.1200.10">
    <property type="match status" value="1"/>
</dbReference>
<evidence type="ECO:0000313" key="3">
    <source>
        <dbReference type="Proteomes" id="UP000191691"/>
    </source>
</evidence>
<dbReference type="EMBL" id="MOOB01000014">
    <property type="protein sequence ID" value="OQE89351.1"/>
    <property type="molecule type" value="Genomic_DNA"/>
</dbReference>
<dbReference type="Pfam" id="PF01636">
    <property type="entry name" value="APH"/>
    <property type="match status" value="1"/>
</dbReference>
<gene>
    <name evidence="2" type="ORF">PENNAL_c0014G00245</name>
</gene>
<dbReference type="InterPro" id="IPR011009">
    <property type="entry name" value="Kinase-like_dom_sf"/>
</dbReference>
<dbReference type="PANTHER" id="PTHR21310">
    <property type="entry name" value="AMINOGLYCOSIDE PHOSPHOTRANSFERASE-RELATED-RELATED"/>
    <property type="match status" value="1"/>
</dbReference>
<dbReference type="OMA" id="HHANYET"/>
<accession>A0A1V6YPH4</accession>
<dbReference type="PANTHER" id="PTHR21310:SF59">
    <property type="entry name" value="AMINOGLYCOSIDE PHOSPHOTRANSFERASE DOMAIN-CONTAINING PROTEIN"/>
    <property type="match status" value="1"/>
</dbReference>
<reference evidence="3" key="1">
    <citation type="journal article" date="2017" name="Nat. Microbiol.">
        <title>Global analysis of biosynthetic gene clusters reveals vast potential of secondary metabolite production in Penicillium species.</title>
        <authorList>
            <person name="Nielsen J.C."/>
            <person name="Grijseels S."/>
            <person name="Prigent S."/>
            <person name="Ji B."/>
            <person name="Dainat J."/>
            <person name="Nielsen K.F."/>
            <person name="Frisvad J.C."/>
            <person name="Workman M."/>
            <person name="Nielsen J."/>
        </authorList>
    </citation>
    <scope>NUCLEOTIDE SEQUENCE [LARGE SCALE GENOMIC DNA]</scope>
    <source>
        <strain evidence="3">IBT 13039</strain>
    </source>
</reference>
<dbReference type="AlphaFoldDB" id="A0A1V6YPH4"/>
<name>A0A1V6YPH4_PENNA</name>
<dbReference type="InterPro" id="IPR051678">
    <property type="entry name" value="AGP_Transferase"/>
</dbReference>
<evidence type="ECO:0000313" key="2">
    <source>
        <dbReference type="EMBL" id="OQE89351.1"/>
    </source>
</evidence>
<proteinExistence type="predicted"/>
<dbReference type="InterPro" id="IPR002575">
    <property type="entry name" value="Aminoglycoside_PTrfase"/>
</dbReference>
<comment type="caution">
    <text evidence="2">The sequence shown here is derived from an EMBL/GenBank/DDBJ whole genome shotgun (WGS) entry which is preliminary data.</text>
</comment>
<organism evidence="2 3">
    <name type="scientific">Penicillium nalgiovense</name>
    <dbReference type="NCBI Taxonomy" id="60175"/>
    <lineage>
        <taxon>Eukaryota</taxon>
        <taxon>Fungi</taxon>
        <taxon>Dikarya</taxon>
        <taxon>Ascomycota</taxon>
        <taxon>Pezizomycotina</taxon>
        <taxon>Eurotiomycetes</taxon>
        <taxon>Eurotiomycetidae</taxon>
        <taxon>Eurotiales</taxon>
        <taxon>Aspergillaceae</taxon>
        <taxon>Penicillium</taxon>
    </lineage>
</organism>
<protein>
    <recommendedName>
        <fullName evidence="1">Aminoglycoside phosphotransferase domain-containing protein</fullName>
    </recommendedName>
</protein>